<feature type="transmembrane region" description="Helical" evidence="8">
    <location>
        <begin position="398"/>
        <end position="422"/>
    </location>
</feature>
<dbReference type="InterPro" id="IPR003370">
    <property type="entry name" value="Chromate_transpt"/>
</dbReference>
<keyword evidence="6 8" id="KW-0472">Membrane</keyword>
<feature type="transmembrane region" description="Helical" evidence="8">
    <location>
        <begin position="224"/>
        <end position="244"/>
    </location>
</feature>
<dbReference type="PROSITE" id="PS00197">
    <property type="entry name" value="2FE2S_FER_1"/>
    <property type="match status" value="1"/>
</dbReference>
<dbReference type="InterPro" id="IPR013897">
    <property type="entry name" value="Duc1"/>
</dbReference>
<evidence type="ECO:0000256" key="4">
    <source>
        <dbReference type="ARBA" id="ARBA00022692"/>
    </source>
</evidence>
<comment type="subcellular location">
    <subcellularLocation>
        <location evidence="1">Cell membrane</location>
        <topology evidence="1">Multi-pass membrane protein</topology>
    </subcellularLocation>
</comment>
<comment type="caution">
    <text evidence="10">The sequence shown here is derived from an EMBL/GenBank/DDBJ whole genome shotgun (WGS) entry which is preliminary data.</text>
</comment>
<sequence length="1184" mass="123230">MSATAATNGASDTVPNLQSVDLSNGDAPMSDDVTKLSAAKAFDKTEPPSDAIPDPSVARALPARLWEITLNYVPLAFVTFGGPPAHVALLHDRFVARADRRWLSEKMFAELFAIGTALPGPASTQLAYAIALIRSGVIPGIYGFLLWSVPGGIIMALLGALIGGKDSASLPQGVLFLENGLASAAVALVALAAYNLGNKLCKTHMTKVIGAIVFALTINYDQEAWLLPMCMVFGGVVAYTLHVLRGVQAARRSSRSTVHAAAAAARGADVELAAASNGAAAAAPMSNVPLSSATNTNGAAAASAAATAAAEGGEGAVMADPDIYFTYSWRAGLGVLGVWLALFVAAVLVRSYASGRAWDVLGTFFYVGSIIFGGGPVVIPLLYTYVVVSGWAESSAFLLGLAIIQTMPGPNFNFAAYCGALALRDNGVGAAVAGAALAWVGMFVPGLMLMSGVLPLWRRYRGFPLMKIIFEGVNAAAVGLVFTATYQLSQNALLIDEDGVSTGDPIPLGSNPLYTAVAGVSFVAVGFLKVPAPLMIVLGGCDYCGASADCGYAHSTVRRNIVCRWCFGGAQNSASPPPRLVEHRRRSHATCAGGGSSGSMSAGPIVLQCFTAQACESAGSFLEAGLNLRKAASVQNEYFVLQGAGGSSGLQVVLLCGNGKCASCDSSPFLYLCAGDVDVCWTRLQAADQKLPKLAQTSKPPHVPPSMPWQRVQRISAAAMVTCGYAAMLTLAVGQLHKCPQWPQHKPPSLKIVHPLANIETSCADFSAVYLPADAYVRTHDAPRRCDRRGAARRQPRRRRRRARAVVCEGGGLRIAIHARSAWTSGVPLASILPPTIDANVTAAAAAADAAGAQSLSAAVAPAAAAAALADDAHGSADLGASVRKGSKKMTAAATAGTAGNAELRGSMRKGSMMTTTSAAATAAATTSAPATATAELSASVRKGSNNASNADTSTKSADLGASTRKRSSKDSESRRESWRASRRGTPLPLFPMLSILERSGGDQEGARGAPYTPEGVSISNEHFQGRALLRLKPQQGNARQEDTRSSVFELQVQGRFLRAPEGDVYVGIEIGECMRLGLATMGLCRALLTVAQRANSRIHYSFGTKDNSELPHISFPLLTGVDDLIVTPPGEDPPALGQPWSEAAFRKKQRLAGGCDSFLFSAQNTYRQVIKNCTTCPLGSVTL</sequence>
<dbReference type="GO" id="GO:0015109">
    <property type="term" value="F:chromate transmembrane transporter activity"/>
    <property type="evidence" value="ECO:0007669"/>
    <property type="project" value="InterPro"/>
</dbReference>
<dbReference type="AlphaFoldDB" id="A0A836CF94"/>
<feature type="transmembrane region" description="Helical" evidence="8">
    <location>
        <begin position="111"/>
        <end position="133"/>
    </location>
</feature>
<dbReference type="EMBL" id="JAFCMP010000208">
    <property type="protein sequence ID" value="KAG5183459.1"/>
    <property type="molecule type" value="Genomic_DNA"/>
</dbReference>
<feature type="domain" description="Domain of unknown function at the cortex 1" evidence="9">
    <location>
        <begin position="1014"/>
        <end position="1155"/>
    </location>
</feature>
<gene>
    <name evidence="10" type="ORF">JKP88DRAFT_316846</name>
</gene>
<dbReference type="GO" id="GO:0051537">
    <property type="term" value="F:2 iron, 2 sulfur cluster binding"/>
    <property type="evidence" value="ECO:0007669"/>
    <property type="project" value="InterPro"/>
</dbReference>
<organism evidence="10 11">
    <name type="scientific">Tribonema minus</name>
    <dbReference type="NCBI Taxonomy" id="303371"/>
    <lineage>
        <taxon>Eukaryota</taxon>
        <taxon>Sar</taxon>
        <taxon>Stramenopiles</taxon>
        <taxon>Ochrophyta</taxon>
        <taxon>PX clade</taxon>
        <taxon>Xanthophyceae</taxon>
        <taxon>Tribonematales</taxon>
        <taxon>Tribonemataceae</taxon>
        <taxon>Tribonema</taxon>
    </lineage>
</organism>
<feature type="compositionally biased region" description="Polar residues" evidence="7">
    <location>
        <begin position="1"/>
        <end position="22"/>
    </location>
</feature>
<evidence type="ECO:0000313" key="11">
    <source>
        <dbReference type="Proteomes" id="UP000664859"/>
    </source>
</evidence>
<feature type="compositionally biased region" description="Basic and acidic residues" evidence="7">
    <location>
        <begin position="969"/>
        <end position="980"/>
    </location>
</feature>
<feature type="transmembrane region" description="Helical" evidence="8">
    <location>
        <begin position="468"/>
        <end position="488"/>
    </location>
</feature>
<feature type="region of interest" description="Disordered" evidence="7">
    <location>
        <begin position="892"/>
        <end position="919"/>
    </location>
</feature>
<keyword evidence="4 8" id="KW-0812">Transmembrane</keyword>
<reference evidence="10" key="1">
    <citation type="submission" date="2021-02" db="EMBL/GenBank/DDBJ databases">
        <title>First Annotated Genome of the Yellow-green Alga Tribonema minus.</title>
        <authorList>
            <person name="Mahan K.M."/>
        </authorList>
    </citation>
    <scope>NUCLEOTIDE SEQUENCE</scope>
    <source>
        <strain evidence="10">UTEX B ZZ1240</strain>
    </source>
</reference>
<keyword evidence="5 8" id="KW-1133">Transmembrane helix</keyword>
<proteinExistence type="inferred from homology"/>
<feature type="transmembrane region" description="Helical" evidence="8">
    <location>
        <begin position="364"/>
        <end position="386"/>
    </location>
</feature>
<evidence type="ECO:0000256" key="2">
    <source>
        <dbReference type="ARBA" id="ARBA00005262"/>
    </source>
</evidence>
<dbReference type="PANTHER" id="PTHR33567">
    <property type="entry name" value="CHROMATE ION TRANSPORTER (EUROFUNG)"/>
    <property type="match status" value="1"/>
</dbReference>
<feature type="transmembrane region" description="Helical" evidence="8">
    <location>
        <begin position="174"/>
        <end position="196"/>
    </location>
</feature>
<accession>A0A836CF94</accession>
<name>A0A836CF94_9STRA</name>
<evidence type="ECO:0000259" key="9">
    <source>
        <dbReference type="Pfam" id="PF08588"/>
    </source>
</evidence>
<feature type="region of interest" description="Disordered" evidence="7">
    <location>
        <begin position="935"/>
        <end position="992"/>
    </location>
</feature>
<keyword evidence="11" id="KW-1185">Reference proteome</keyword>
<evidence type="ECO:0000256" key="7">
    <source>
        <dbReference type="SAM" id="MobiDB-lite"/>
    </source>
</evidence>
<evidence type="ECO:0000256" key="8">
    <source>
        <dbReference type="SAM" id="Phobius"/>
    </source>
</evidence>
<feature type="transmembrane region" description="Helical" evidence="8">
    <location>
        <begin position="333"/>
        <end position="352"/>
    </location>
</feature>
<dbReference type="InterPro" id="IPR006058">
    <property type="entry name" value="2Fe2S_fd_BS"/>
</dbReference>
<dbReference type="Pfam" id="PF02417">
    <property type="entry name" value="Chromate_transp"/>
    <property type="match status" value="2"/>
</dbReference>
<evidence type="ECO:0000256" key="1">
    <source>
        <dbReference type="ARBA" id="ARBA00004651"/>
    </source>
</evidence>
<evidence type="ECO:0000256" key="3">
    <source>
        <dbReference type="ARBA" id="ARBA00022475"/>
    </source>
</evidence>
<feature type="compositionally biased region" description="Low complexity" evidence="7">
    <location>
        <begin position="892"/>
        <end position="902"/>
    </location>
</feature>
<dbReference type="Pfam" id="PF08588">
    <property type="entry name" value="Duc1"/>
    <property type="match status" value="1"/>
</dbReference>
<feature type="transmembrane region" description="Helical" evidence="8">
    <location>
        <begin position="139"/>
        <end position="162"/>
    </location>
</feature>
<dbReference type="PANTHER" id="PTHR33567:SF3">
    <property type="entry name" value="CHROMATE ION TRANSPORTER (EUROFUNG)"/>
    <property type="match status" value="1"/>
</dbReference>
<comment type="similarity">
    <text evidence="2">Belongs to the chromate ion transporter (CHR) (TC 2.A.51) family.</text>
</comment>
<feature type="compositionally biased region" description="Polar residues" evidence="7">
    <location>
        <begin position="943"/>
        <end position="957"/>
    </location>
</feature>
<evidence type="ECO:0000256" key="5">
    <source>
        <dbReference type="ARBA" id="ARBA00022989"/>
    </source>
</evidence>
<keyword evidence="3" id="KW-1003">Cell membrane</keyword>
<feature type="transmembrane region" description="Helical" evidence="8">
    <location>
        <begin position="428"/>
        <end position="456"/>
    </location>
</feature>
<dbReference type="Proteomes" id="UP000664859">
    <property type="component" value="Unassembled WGS sequence"/>
</dbReference>
<feature type="transmembrane region" description="Helical" evidence="8">
    <location>
        <begin position="72"/>
        <end position="90"/>
    </location>
</feature>
<protein>
    <submittedName>
        <fullName evidence="10">Chromate transporter-domain-containing protein</fullName>
    </submittedName>
</protein>
<dbReference type="GO" id="GO:0005886">
    <property type="term" value="C:plasma membrane"/>
    <property type="evidence" value="ECO:0007669"/>
    <property type="project" value="UniProtKB-SubCell"/>
</dbReference>
<evidence type="ECO:0000256" key="6">
    <source>
        <dbReference type="ARBA" id="ARBA00023136"/>
    </source>
</evidence>
<dbReference type="OrthoDB" id="2160638at2759"/>
<evidence type="ECO:0000313" key="10">
    <source>
        <dbReference type="EMBL" id="KAG5183459.1"/>
    </source>
</evidence>
<feature type="region of interest" description="Disordered" evidence="7">
    <location>
        <begin position="1"/>
        <end position="29"/>
    </location>
</feature>